<evidence type="ECO:0000313" key="8">
    <source>
        <dbReference type="EMBL" id="HEN28066.1"/>
    </source>
</evidence>
<comment type="subcellular location">
    <subcellularLocation>
        <location evidence="1">Cell membrane</location>
        <topology evidence="1">Multi-pass membrane protein</topology>
    </subcellularLocation>
</comment>
<feature type="transmembrane region" description="Helical" evidence="7">
    <location>
        <begin position="61"/>
        <end position="77"/>
    </location>
</feature>
<keyword evidence="3" id="KW-1003">Cell membrane</keyword>
<evidence type="ECO:0000256" key="3">
    <source>
        <dbReference type="ARBA" id="ARBA00022475"/>
    </source>
</evidence>
<dbReference type="AlphaFoldDB" id="A0A7C2K1N8"/>
<dbReference type="GO" id="GO:0005886">
    <property type="term" value="C:plasma membrane"/>
    <property type="evidence" value="ECO:0007669"/>
    <property type="project" value="UniProtKB-SubCell"/>
</dbReference>
<feature type="transmembrane region" description="Helical" evidence="7">
    <location>
        <begin position="7"/>
        <end position="25"/>
    </location>
</feature>
<accession>A0A7C2K1N8</accession>
<evidence type="ECO:0000256" key="2">
    <source>
        <dbReference type="ARBA" id="ARBA00006228"/>
    </source>
</evidence>
<dbReference type="PANTHER" id="PTHR34584">
    <property type="entry name" value="NA(+)/H(+) ANTIPORTER SUBUNIT E1"/>
    <property type="match status" value="1"/>
</dbReference>
<dbReference type="Pfam" id="PF01899">
    <property type="entry name" value="MNHE"/>
    <property type="match status" value="1"/>
</dbReference>
<keyword evidence="4 7" id="KW-0812">Transmembrane</keyword>
<organism evidence="8">
    <name type="scientific">candidate division WOR-3 bacterium</name>
    <dbReference type="NCBI Taxonomy" id="2052148"/>
    <lineage>
        <taxon>Bacteria</taxon>
        <taxon>Bacteria division WOR-3</taxon>
    </lineage>
</organism>
<evidence type="ECO:0000256" key="1">
    <source>
        <dbReference type="ARBA" id="ARBA00004651"/>
    </source>
</evidence>
<dbReference type="PANTHER" id="PTHR34584:SF1">
    <property type="entry name" value="NA(+)_H(+) ANTIPORTER SUBUNIT E1"/>
    <property type="match status" value="1"/>
</dbReference>
<name>A0A7C2K1N8_UNCW3</name>
<feature type="transmembrane region" description="Helical" evidence="7">
    <location>
        <begin position="31"/>
        <end position="49"/>
    </location>
</feature>
<comment type="similarity">
    <text evidence="2">Belongs to the CPA3 antiporters (TC 2.A.63) subunit E family.</text>
</comment>
<sequence>MKALSKWLYTTIVFLLVWIALTGTIRIDELATGVVVSALLGLFTHNLFTTEGLANLTPKKIFCAVIYFFPFLFWHMIKANLDVAYRVIHPKRPINPGIVKVKTKMKSNLGKLIVANSITLTPGTFTMMVDGDEMYIHWIDVKTEDVEKASEMIPGVFEKCLLKFME</sequence>
<reference evidence="8" key="1">
    <citation type="journal article" date="2020" name="mSystems">
        <title>Genome- and Community-Level Interaction Insights into Carbon Utilization and Element Cycling Functions of Hydrothermarchaeota in Hydrothermal Sediment.</title>
        <authorList>
            <person name="Zhou Z."/>
            <person name="Liu Y."/>
            <person name="Xu W."/>
            <person name="Pan J."/>
            <person name="Luo Z.H."/>
            <person name="Li M."/>
        </authorList>
    </citation>
    <scope>NUCLEOTIDE SEQUENCE [LARGE SCALE GENOMIC DNA]</scope>
    <source>
        <strain evidence="8">SpSt-34</strain>
        <strain evidence="9">SpSt-69</strain>
    </source>
</reference>
<keyword evidence="6 7" id="KW-0472">Membrane</keyword>
<dbReference type="GO" id="GO:0008324">
    <property type="term" value="F:monoatomic cation transmembrane transporter activity"/>
    <property type="evidence" value="ECO:0007669"/>
    <property type="project" value="InterPro"/>
</dbReference>
<comment type="caution">
    <text evidence="8">The sequence shown here is derived from an EMBL/GenBank/DDBJ whole genome shotgun (WGS) entry which is preliminary data.</text>
</comment>
<gene>
    <name evidence="8" type="ORF">ENQ77_05325</name>
    <name evidence="9" type="ORF">ENU66_03140</name>
</gene>
<evidence type="ECO:0000313" key="9">
    <source>
        <dbReference type="EMBL" id="HGL17314.1"/>
    </source>
</evidence>
<dbReference type="EMBL" id="DSOL01000149">
    <property type="protein sequence ID" value="HEN28066.1"/>
    <property type="molecule type" value="Genomic_DNA"/>
</dbReference>
<evidence type="ECO:0000256" key="6">
    <source>
        <dbReference type="ARBA" id="ARBA00023136"/>
    </source>
</evidence>
<keyword evidence="5 7" id="KW-1133">Transmembrane helix</keyword>
<dbReference type="InterPro" id="IPR002758">
    <property type="entry name" value="Cation_antiport_E"/>
</dbReference>
<dbReference type="PIRSF" id="PIRSF019239">
    <property type="entry name" value="MrpE"/>
    <property type="match status" value="1"/>
</dbReference>
<proteinExistence type="inferred from homology"/>
<evidence type="ECO:0000256" key="5">
    <source>
        <dbReference type="ARBA" id="ARBA00022989"/>
    </source>
</evidence>
<dbReference type="EMBL" id="DTDJ01000024">
    <property type="protein sequence ID" value="HGL17314.1"/>
    <property type="molecule type" value="Genomic_DNA"/>
</dbReference>
<evidence type="ECO:0000256" key="7">
    <source>
        <dbReference type="SAM" id="Phobius"/>
    </source>
</evidence>
<evidence type="ECO:0000256" key="4">
    <source>
        <dbReference type="ARBA" id="ARBA00022692"/>
    </source>
</evidence>
<protein>
    <submittedName>
        <fullName evidence="8">Na+/H+ antiporter subunit E</fullName>
    </submittedName>
</protein>